<dbReference type="SUPFAM" id="SSF160544">
    <property type="entry name" value="EscU C-terminal domain-like"/>
    <property type="match status" value="1"/>
</dbReference>
<dbReference type="AlphaFoldDB" id="A0A1E5QA79"/>
<dbReference type="PANTHER" id="PTHR30531:SF12">
    <property type="entry name" value="FLAGELLAR BIOSYNTHETIC PROTEIN FLHB"/>
    <property type="match status" value="1"/>
</dbReference>
<evidence type="ECO:0000256" key="2">
    <source>
        <dbReference type="ARBA" id="ARBA00010690"/>
    </source>
</evidence>
<keyword evidence="16" id="KW-1185">Reference proteome</keyword>
<dbReference type="Pfam" id="PF01312">
    <property type="entry name" value="Bac_export_2"/>
    <property type="match status" value="1"/>
</dbReference>
<dbReference type="PANTHER" id="PTHR30531">
    <property type="entry name" value="FLAGELLAR BIOSYNTHETIC PROTEIN FLHB"/>
    <property type="match status" value="1"/>
</dbReference>
<dbReference type="GO" id="GO:0005886">
    <property type="term" value="C:plasma membrane"/>
    <property type="evidence" value="ECO:0007669"/>
    <property type="project" value="UniProtKB-SubCell"/>
</dbReference>
<dbReference type="InterPro" id="IPR006136">
    <property type="entry name" value="FlhB"/>
</dbReference>
<dbReference type="GO" id="GO:0009306">
    <property type="term" value="P:protein secretion"/>
    <property type="evidence" value="ECO:0007669"/>
    <property type="project" value="InterPro"/>
</dbReference>
<comment type="subcellular location">
    <subcellularLocation>
        <location evidence="1">Cell membrane</location>
        <topology evidence="1">Multi-pass membrane protein</topology>
    </subcellularLocation>
</comment>
<feature type="region of interest" description="Disordered" evidence="14">
    <location>
        <begin position="1"/>
        <end position="28"/>
    </location>
</feature>
<dbReference type="PRINTS" id="PR00950">
    <property type="entry name" value="TYPE3IMSPROT"/>
</dbReference>
<keyword evidence="7 13" id="KW-1005">Bacterial flagellum biogenesis</keyword>
<feature type="transmembrane region" description="Helical" evidence="13">
    <location>
        <begin position="186"/>
        <end position="211"/>
    </location>
</feature>
<evidence type="ECO:0000256" key="13">
    <source>
        <dbReference type="RuleBase" id="RU364091"/>
    </source>
</evidence>
<dbReference type="InterPro" id="IPR006135">
    <property type="entry name" value="T3SS_substrate_exporter"/>
</dbReference>
<dbReference type="Gene3D" id="3.40.1690.10">
    <property type="entry name" value="secretion proteins EscU"/>
    <property type="match status" value="1"/>
</dbReference>
<dbReference type="EMBL" id="MCGG01000011">
    <property type="protein sequence ID" value="OEJ68700.1"/>
    <property type="molecule type" value="Genomic_DNA"/>
</dbReference>
<dbReference type="NCBIfam" id="TIGR00328">
    <property type="entry name" value="flhB"/>
    <property type="match status" value="1"/>
</dbReference>
<keyword evidence="9 13" id="KW-1133">Transmembrane helix</keyword>
<dbReference type="OrthoDB" id="9807950at2"/>
<evidence type="ECO:0000313" key="15">
    <source>
        <dbReference type="EMBL" id="OEJ68700.1"/>
    </source>
</evidence>
<keyword evidence="6 13" id="KW-0812">Transmembrane</keyword>
<dbReference type="Gene3D" id="6.10.250.2080">
    <property type="match status" value="1"/>
</dbReference>
<keyword evidence="15" id="KW-0282">Flagellum</keyword>
<feature type="transmembrane region" description="Helical" evidence="13">
    <location>
        <begin position="138"/>
        <end position="161"/>
    </location>
</feature>
<keyword evidence="4 13" id="KW-0813">Transport</keyword>
<evidence type="ECO:0000313" key="16">
    <source>
        <dbReference type="Proteomes" id="UP000095347"/>
    </source>
</evidence>
<comment type="caution">
    <text evidence="15">The sequence shown here is derived from an EMBL/GenBank/DDBJ whole genome shotgun (WGS) entry which is preliminary data.</text>
</comment>
<evidence type="ECO:0000256" key="1">
    <source>
        <dbReference type="ARBA" id="ARBA00004651"/>
    </source>
</evidence>
<keyword evidence="11 13" id="KW-1006">Bacterial flagellum protein export</keyword>
<evidence type="ECO:0000256" key="4">
    <source>
        <dbReference type="ARBA" id="ARBA00022448"/>
    </source>
</evidence>
<evidence type="ECO:0000256" key="14">
    <source>
        <dbReference type="SAM" id="MobiDB-lite"/>
    </source>
</evidence>
<evidence type="ECO:0000256" key="3">
    <source>
        <dbReference type="ARBA" id="ARBA00021622"/>
    </source>
</evidence>
<dbReference type="RefSeq" id="WP_069957058.1">
    <property type="nucleotide sequence ID" value="NZ_MCGG01000011.1"/>
</dbReference>
<protein>
    <recommendedName>
        <fullName evidence="3 13">Flagellar biosynthetic protein FlhB</fullName>
    </recommendedName>
</protein>
<accession>A0A1E5QA79</accession>
<feature type="transmembrane region" description="Helical" evidence="13">
    <location>
        <begin position="36"/>
        <end position="54"/>
    </location>
</feature>
<keyword evidence="15" id="KW-0966">Cell projection</keyword>
<comment type="similarity">
    <text evidence="2 13">Belongs to the type III secretion exporter family.</text>
</comment>
<evidence type="ECO:0000256" key="10">
    <source>
        <dbReference type="ARBA" id="ARBA00023136"/>
    </source>
</evidence>
<keyword evidence="8 13" id="KW-0653">Protein transport</keyword>
<dbReference type="GO" id="GO:0044780">
    <property type="term" value="P:bacterial-type flagellum assembly"/>
    <property type="evidence" value="ECO:0007669"/>
    <property type="project" value="InterPro"/>
</dbReference>
<feature type="compositionally biased region" description="Basic and acidic residues" evidence="14">
    <location>
        <begin position="7"/>
        <end position="25"/>
    </location>
</feature>
<dbReference type="Proteomes" id="UP000095347">
    <property type="component" value="Unassembled WGS sequence"/>
</dbReference>
<gene>
    <name evidence="13" type="primary">flhB</name>
    <name evidence="15" type="ORF">BEN30_05685</name>
</gene>
<feature type="transmembrane region" description="Helical" evidence="13">
    <location>
        <begin position="89"/>
        <end position="117"/>
    </location>
</feature>
<evidence type="ECO:0000256" key="11">
    <source>
        <dbReference type="ARBA" id="ARBA00023225"/>
    </source>
</evidence>
<evidence type="ECO:0000256" key="12">
    <source>
        <dbReference type="ARBA" id="ARBA00025078"/>
    </source>
</evidence>
<name>A0A1E5QA79_9PROT</name>
<evidence type="ECO:0000256" key="9">
    <source>
        <dbReference type="ARBA" id="ARBA00022989"/>
    </source>
</evidence>
<comment type="function">
    <text evidence="12 13">Required for formation of the rod structure in the basal body of the flagellar apparatus. Together with FliI and FliH, may constitute the export apparatus of flagellin.</text>
</comment>
<keyword evidence="15" id="KW-0969">Cilium</keyword>
<evidence type="ECO:0000256" key="7">
    <source>
        <dbReference type="ARBA" id="ARBA00022795"/>
    </source>
</evidence>
<proteinExistence type="inferred from homology"/>
<evidence type="ECO:0000256" key="8">
    <source>
        <dbReference type="ARBA" id="ARBA00022927"/>
    </source>
</evidence>
<keyword evidence="10 13" id="KW-0472">Membrane</keyword>
<sequence>MSDEDDSQKTEEPTDRKLAKAREKGQTGSSQEVKSWAVLLGAGAGLSLLAPWMMSRTTIYIAGIFEHVEDIELSPSILPKMLGEISFEVGLILAPFFGMLILLAIISNVGQSGVIFAPSKIMPDFKKISPMAGFKRMFSARSVIEFLKGLFKLTILGYVSYSMAVPSMTDFAVMPDFEILAILDRMYVVVLSIVAGALMVMFVVAALDFAYQKFEFNKSMKMSRQEIKDEHKDTEGDPHVKARIRQIRAKRAQQRMMGNVPNADVVITNPTHFAVALEYKMDNMQAPKLLAKGVDSLALRIREVAEENDIPIVENPPLARALYAAVELDEEIPVEHYQAVAEIIGYVMRLKGNNSVGNEQTIR</sequence>
<dbReference type="FunFam" id="3.40.1690.10:FF:000001">
    <property type="entry name" value="Flagellar biosynthetic protein FlhB"/>
    <property type="match status" value="1"/>
</dbReference>
<reference evidence="16" key="1">
    <citation type="submission" date="2016-07" db="EMBL/GenBank/DDBJ databases">
        <authorList>
            <person name="Florea S."/>
            <person name="Webb J.S."/>
            <person name="Jaromczyk J."/>
            <person name="Schardl C.L."/>
        </authorList>
    </citation>
    <scope>NUCLEOTIDE SEQUENCE [LARGE SCALE GENOMIC DNA]</scope>
    <source>
        <strain evidence="16">MV-1</strain>
    </source>
</reference>
<keyword evidence="5 13" id="KW-1003">Cell membrane</keyword>
<evidence type="ECO:0000256" key="6">
    <source>
        <dbReference type="ARBA" id="ARBA00022692"/>
    </source>
</evidence>
<organism evidence="15 16">
    <name type="scientific">Magnetovibrio blakemorei</name>
    <dbReference type="NCBI Taxonomy" id="28181"/>
    <lineage>
        <taxon>Bacteria</taxon>
        <taxon>Pseudomonadati</taxon>
        <taxon>Pseudomonadota</taxon>
        <taxon>Alphaproteobacteria</taxon>
        <taxon>Rhodospirillales</taxon>
        <taxon>Magnetovibrionaceae</taxon>
        <taxon>Magnetovibrio</taxon>
    </lineage>
</organism>
<dbReference type="InterPro" id="IPR029025">
    <property type="entry name" value="T3SS_substrate_exporter_C"/>
</dbReference>
<dbReference type="STRING" id="28181.BEN30_05685"/>
<evidence type="ECO:0000256" key="5">
    <source>
        <dbReference type="ARBA" id="ARBA00022475"/>
    </source>
</evidence>